<keyword evidence="5" id="KW-1185">Reference proteome</keyword>
<dbReference type="Proteomes" id="UP001223586">
    <property type="component" value="Unassembled WGS sequence"/>
</dbReference>
<evidence type="ECO:0000256" key="1">
    <source>
        <dbReference type="SAM" id="Phobius"/>
    </source>
</evidence>
<gene>
    <name evidence="4" type="ORF">J2S08_003663</name>
</gene>
<keyword evidence="1" id="KW-0812">Transmembrane</keyword>
<evidence type="ECO:0000313" key="4">
    <source>
        <dbReference type="EMBL" id="MDQ0177782.1"/>
    </source>
</evidence>
<reference evidence="4 5" key="1">
    <citation type="submission" date="2023-07" db="EMBL/GenBank/DDBJ databases">
        <title>Genomic Encyclopedia of Type Strains, Phase IV (KMG-IV): sequencing the most valuable type-strain genomes for metagenomic binning, comparative biology and taxonomic classification.</title>
        <authorList>
            <person name="Goeker M."/>
        </authorList>
    </citation>
    <scope>NUCLEOTIDE SEQUENCE [LARGE SCALE GENOMIC DNA]</scope>
    <source>
        <strain evidence="4 5">DSM 23837</strain>
    </source>
</reference>
<dbReference type="InterPro" id="IPR025672">
    <property type="entry name" value="Sigma_reg_C_dom"/>
</dbReference>
<dbReference type="Pfam" id="PF13791">
    <property type="entry name" value="Sigma_reg_C"/>
    <property type="match status" value="1"/>
</dbReference>
<evidence type="ECO:0000259" key="3">
    <source>
        <dbReference type="Pfam" id="PF13800"/>
    </source>
</evidence>
<feature type="domain" description="Sigma factor regulator N-terminal" evidence="3">
    <location>
        <begin position="66"/>
        <end position="155"/>
    </location>
</feature>
<proteinExistence type="predicted"/>
<dbReference type="RefSeq" id="WP_307232081.1">
    <property type="nucleotide sequence ID" value="NZ_JAUSTT010000027.1"/>
</dbReference>
<comment type="caution">
    <text evidence="4">The sequence shown here is derived from an EMBL/GenBank/DDBJ whole genome shotgun (WGS) entry which is preliminary data.</text>
</comment>
<evidence type="ECO:0000259" key="2">
    <source>
        <dbReference type="Pfam" id="PF13791"/>
    </source>
</evidence>
<evidence type="ECO:0008006" key="6">
    <source>
        <dbReference type="Google" id="ProtNLM"/>
    </source>
</evidence>
<accession>A0ABT9WY26</accession>
<sequence>MSKEFEKKLKDYVEGKLSAEERDEIEKEMEKMEMYQAHLEKVMNDENMPIHDIKGQDQPPKIRKEKAIIRKGKWKARIANTWTVLSVLLLITIVSSSMTSLFFGIGEPNRMDTYRDVVSSTIAVTRPNVNLNVSGNVHTFFSMDVDGKLKKKIGSSYESIGEFSMPFLLGKPGNHTISWLDDRMADTIHFYEPKTKRSEVEDSEEWNILEKLPEGTVAEVFLSFEQLFTTDELLKKFEQQNMEPVWFAADVGIEADSGDDPVGFPSTPIWHHDDWIVDSYKEEKSGFFGKVITKSSSTPSVDPYGDGKLREENFLQTLKLMQTYRSITKQIAPSFKIDEAVDYLEANGVKLYGAVVTGPTKELLKLQEEPWVKTVRVGEVRLWNWDD</sequence>
<dbReference type="EMBL" id="JAUSTT010000027">
    <property type="protein sequence ID" value="MDQ0177782.1"/>
    <property type="molecule type" value="Genomic_DNA"/>
</dbReference>
<name>A0ABT9WY26_9BACI</name>
<feature type="transmembrane region" description="Helical" evidence="1">
    <location>
        <begin position="79"/>
        <end position="105"/>
    </location>
</feature>
<dbReference type="Pfam" id="PF13800">
    <property type="entry name" value="Sigma_reg_N"/>
    <property type="match status" value="1"/>
</dbReference>
<organism evidence="4 5">
    <name type="scientific">Bacillus chungangensis</name>
    <dbReference type="NCBI Taxonomy" id="587633"/>
    <lineage>
        <taxon>Bacteria</taxon>
        <taxon>Bacillati</taxon>
        <taxon>Bacillota</taxon>
        <taxon>Bacilli</taxon>
        <taxon>Bacillales</taxon>
        <taxon>Bacillaceae</taxon>
        <taxon>Bacillus</taxon>
    </lineage>
</organism>
<protein>
    <recommendedName>
        <fullName evidence="6">Anti-sigma factor</fullName>
    </recommendedName>
</protein>
<keyword evidence="1" id="KW-1133">Transmembrane helix</keyword>
<feature type="domain" description="Sigma factor regulator C-terminal" evidence="2">
    <location>
        <begin position="209"/>
        <end position="379"/>
    </location>
</feature>
<evidence type="ECO:0000313" key="5">
    <source>
        <dbReference type="Proteomes" id="UP001223586"/>
    </source>
</evidence>
<dbReference type="InterPro" id="IPR029101">
    <property type="entry name" value="Sigma_reg_N"/>
</dbReference>
<keyword evidence="1" id="KW-0472">Membrane</keyword>